<feature type="transmembrane region" description="Helical" evidence="1">
    <location>
        <begin position="210"/>
        <end position="233"/>
    </location>
</feature>
<evidence type="ECO:0000313" key="3">
    <source>
        <dbReference type="Proteomes" id="UP000285146"/>
    </source>
</evidence>
<dbReference type="Proteomes" id="UP000285146">
    <property type="component" value="Unassembled WGS sequence"/>
</dbReference>
<dbReference type="AlphaFoldDB" id="A0A423XP07"/>
<feature type="transmembrane region" description="Helical" evidence="1">
    <location>
        <begin position="370"/>
        <end position="395"/>
    </location>
</feature>
<protein>
    <submittedName>
        <fullName evidence="2">Uncharacterized protein</fullName>
    </submittedName>
</protein>
<dbReference type="STRING" id="1230097.A0A423XP07"/>
<evidence type="ECO:0000313" key="2">
    <source>
        <dbReference type="EMBL" id="ROW17867.1"/>
    </source>
</evidence>
<gene>
    <name evidence="2" type="ORF">VPNG_00864</name>
</gene>
<organism evidence="2 3">
    <name type="scientific">Cytospora leucostoma</name>
    <dbReference type="NCBI Taxonomy" id="1230097"/>
    <lineage>
        <taxon>Eukaryota</taxon>
        <taxon>Fungi</taxon>
        <taxon>Dikarya</taxon>
        <taxon>Ascomycota</taxon>
        <taxon>Pezizomycotina</taxon>
        <taxon>Sordariomycetes</taxon>
        <taxon>Sordariomycetidae</taxon>
        <taxon>Diaporthales</taxon>
        <taxon>Cytosporaceae</taxon>
        <taxon>Cytospora</taxon>
    </lineage>
</organism>
<keyword evidence="1" id="KW-0812">Transmembrane</keyword>
<feature type="transmembrane region" description="Helical" evidence="1">
    <location>
        <begin position="62"/>
        <end position="83"/>
    </location>
</feature>
<proteinExistence type="predicted"/>
<keyword evidence="1" id="KW-1133">Transmembrane helix</keyword>
<keyword evidence="3" id="KW-1185">Reference proteome</keyword>
<keyword evidence="1" id="KW-0472">Membrane</keyword>
<feature type="transmembrane region" description="Helical" evidence="1">
    <location>
        <begin position="112"/>
        <end position="129"/>
    </location>
</feature>
<dbReference type="InParanoid" id="A0A423XP07"/>
<accession>A0A423XP07</accession>
<feature type="transmembrane region" description="Helical" evidence="1">
    <location>
        <begin position="537"/>
        <end position="555"/>
    </location>
</feature>
<name>A0A423XP07_9PEZI</name>
<sequence>MAVSADIDPLLMEADASKTRELSNLKKITLYLGKLWIETRNDLRYDLKSTRWRRSAVTYFKWLFFSIWALGLLTFCIAFPLIITNGVALESLESWNNCAPDSTFSLERPSPWQFAWVFQIVLGFGAYNFTQVKIIDVAWDIGVGRLGQTILAYFSWKAFSVYVRLSMEHAPITYRTFWTTYMQHEASFRPIIRAIRDFTSRRGLRSKTAMIFMIATMVFIMAFPTLASAMTGYTANNNAVIKFIDGTQAPFTEFQKFEHIIHDGNRINLTSDYKVFSGKEGDVCGWDDCVAQYINKYGILNNTASNWTVPVRAVSDVPYIPIQSPTLNIEVHVKDDALFLYNNMTYNLPYLKDNAICQPVMVESQQTYQWGFSVIQLEVTLILLTMWTFGVWIMWLDTHLKLISRGEYQVPHELNAVLYLADAIRDDFKCVGEKPGSLANDDLRRYAREHLKGGKVGIQAPLSGNAYGLRLFAWNWLKTNKLCTISLLTATTILAFDLEDIMYGQSGWFAMTWGYIPLFFVMGFALAAGWSRKTRAVMEWAAFIAGTVVFLAVGLQKNLRGEYNIVVVMETLQMRLGMFPPVLAPGGSVEIAGHDHLR</sequence>
<feature type="transmembrane region" description="Helical" evidence="1">
    <location>
        <begin position="508"/>
        <end position="530"/>
    </location>
</feature>
<comment type="caution">
    <text evidence="2">The sequence shown here is derived from an EMBL/GenBank/DDBJ whole genome shotgun (WGS) entry which is preliminary data.</text>
</comment>
<reference evidence="2 3" key="1">
    <citation type="submission" date="2015-09" db="EMBL/GenBank/DDBJ databases">
        <title>Host preference determinants of Valsa canker pathogens revealed by comparative genomics.</title>
        <authorList>
            <person name="Yin Z."/>
            <person name="Huang L."/>
        </authorList>
    </citation>
    <scope>NUCLEOTIDE SEQUENCE [LARGE SCALE GENOMIC DNA]</scope>
    <source>
        <strain evidence="2 3">SXYLt</strain>
    </source>
</reference>
<evidence type="ECO:0000256" key="1">
    <source>
        <dbReference type="SAM" id="Phobius"/>
    </source>
</evidence>
<dbReference type="OrthoDB" id="3903561at2759"/>
<dbReference type="EMBL" id="LKEB01000002">
    <property type="protein sequence ID" value="ROW17867.1"/>
    <property type="molecule type" value="Genomic_DNA"/>
</dbReference>